<dbReference type="RefSeq" id="WP_075049609.1">
    <property type="nucleotide sequence ID" value="NZ_CP006867.1"/>
</dbReference>
<evidence type="ECO:0000256" key="3">
    <source>
        <dbReference type="ARBA" id="ARBA00022898"/>
    </source>
</evidence>
<dbReference type="InterPro" id="IPR020578">
    <property type="entry name" value="Aminotrans_V_PyrdxlP_BS"/>
</dbReference>
<dbReference type="InterPro" id="IPR015424">
    <property type="entry name" value="PyrdxlP-dep_Trfase"/>
</dbReference>
<dbReference type="InterPro" id="IPR000192">
    <property type="entry name" value="Aminotrans_V_dom"/>
</dbReference>
<gene>
    <name evidence="7" type="ORF">EYM_03090</name>
</gene>
<dbReference type="Gene3D" id="3.90.1150.10">
    <property type="entry name" value="Aspartate Aminotransferase, domain 1"/>
    <property type="match status" value="1"/>
</dbReference>
<organism evidence="7 8">
    <name type="scientific">Ignicoccus islandicus DSM 13165</name>
    <dbReference type="NCBI Taxonomy" id="940295"/>
    <lineage>
        <taxon>Archaea</taxon>
        <taxon>Thermoproteota</taxon>
        <taxon>Thermoprotei</taxon>
        <taxon>Desulfurococcales</taxon>
        <taxon>Desulfurococcaceae</taxon>
        <taxon>Ignicoccus</taxon>
    </lineage>
</organism>
<dbReference type="GeneID" id="30680012"/>
<dbReference type="SUPFAM" id="SSF53383">
    <property type="entry name" value="PLP-dependent transferases"/>
    <property type="match status" value="1"/>
</dbReference>
<evidence type="ECO:0000313" key="8">
    <source>
        <dbReference type="Proteomes" id="UP000060778"/>
    </source>
</evidence>
<dbReference type="GO" id="GO:0008453">
    <property type="term" value="F:alanine-glyoxylate transaminase activity"/>
    <property type="evidence" value="ECO:0007669"/>
    <property type="project" value="TreeGrafter"/>
</dbReference>
<feature type="domain" description="Aminotransferase class V" evidence="6">
    <location>
        <begin position="26"/>
        <end position="325"/>
    </location>
</feature>
<dbReference type="GO" id="GO:0004760">
    <property type="term" value="F:L-serine-pyruvate transaminase activity"/>
    <property type="evidence" value="ECO:0007669"/>
    <property type="project" value="TreeGrafter"/>
</dbReference>
<evidence type="ECO:0000313" key="7">
    <source>
        <dbReference type="EMBL" id="ALU12385.1"/>
    </source>
</evidence>
<dbReference type="AlphaFoldDB" id="A0A0U2WN64"/>
<dbReference type="Gene3D" id="3.40.640.10">
    <property type="entry name" value="Type I PLP-dependent aspartate aminotransferase-like (Major domain)"/>
    <property type="match status" value="1"/>
</dbReference>
<dbReference type="KEGG" id="iis:EYM_03090"/>
<dbReference type="PANTHER" id="PTHR21152">
    <property type="entry name" value="AMINOTRANSFERASE CLASS V"/>
    <property type="match status" value="1"/>
</dbReference>
<keyword evidence="3" id="KW-0663">Pyridoxal phosphate</keyword>
<protein>
    <recommendedName>
        <fullName evidence="6">Aminotransferase class V domain-containing protein</fullName>
    </recommendedName>
</protein>
<dbReference type="Pfam" id="PF00266">
    <property type="entry name" value="Aminotran_5"/>
    <property type="match status" value="1"/>
</dbReference>
<dbReference type="PATRIC" id="fig|940295.4.peg.603"/>
<evidence type="ECO:0000256" key="1">
    <source>
        <dbReference type="ARBA" id="ARBA00001933"/>
    </source>
</evidence>
<dbReference type="InterPro" id="IPR015422">
    <property type="entry name" value="PyrdxlP-dep_Trfase_small"/>
</dbReference>
<dbReference type="Proteomes" id="UP000060778">
    <property type="component" value="Chromosome"/>
</dbReference>
<comment type="similarity">
    <text evidence="2 4">Belongs to the class-V pyridoxal-phosphate-dependent aminotransferase family.</text>
</comment>
<keyword evidence="8" id="KW-1185">Reference proteome</keyword>
<evidence type="ECO:0000256" key="4">
    <source>
        <dbReference type="RuleBase" id="RU004075"/>
    </source>
</evidence>
<dbReference type="STRING" id="940295.EYM_03090"/>
<name>A0A0U2WN64_9CREN</name>
<dbReference type="InterPro" id="IPR015421">
    <property type="entry name" value="PyrdxlP-dep_Trfase_major"/>
</dbReference>
<dbReference type="OrthoDB" id="35685at2157"/>
<proteinExistence type="inferred from homology"/>
<dbReference type="PIRSF" id="PIRSF000524">
    <property type="entry name" value="SPT"/>
    <property type="match status" value="1"/>
</dbReference>
<dbReference type="EMBL" id="CP006867">
    <property type="protein sequence ID" value="ALU12385.1"/>
    <property type="molecule type" value="Genomic_DNA"/>
</dbReference>
<evidence type="ECO:0000259" key="6">
    <source>
        <dbReference type="Pfam" id="PF00266"/>
    </source>
</evidence>
<sequence length="376" mass="41749">MKRIQLLLPGPVSLHPDVELSQSLPMINHRGPEFRELMKSTISKLKEIFGCDCDIALLTASGSGAVEAMVSSFVSRNEKMLIVQTGTFSDRMATIAKYLGIDVELIEPKEGEGITAEELDSALKKTGASVVGIVANETSTGVVHRNLEELAKVVHERDGLILVDSVSHLGAHELSMDVMDLDAVASASQKALMSPPGLSFVAYRERALEKMKRVEKKSLYWDLEQYKKFYDEKFETPATPAVSLIYALNKALEKILSMGLSNWIKRHEAFSKVLNGIVEEAGGRVYPKENWRSNSIVVPILPEGVTPAHAKNLAKERYGIEIGSGAWKLKEKSIRIGTMGWYESDVVYRALMFLADLYKANKELVDSFYGEYFSLL</sequence>
<dbReference type="GO" id="GO:0019265">
    <property type="term" value="P:glycine biosynthetic process, by transamination of glyoxylate"/>
    <property type="evidence" value="ECO:0007669"/>
    <property type="project" value="TreeGrafter"/>
</dbReference>
<evidence type="ECO:0000256" key="2">
    <source>
        <dbReference type="ARBA" id="ARBA00009236"/>
    </source>
</evidence>
<reference evidence="7 8" key="1">
    <citation type="submission" date="2013-11" db="EMBL/GenBank/DDBJ databases">
        <title>Comparative genomics of Ignicoccus.</title>
        <authorList>
            <person name="Podar M."/>
        </authorList>
    </citation>
    <scope>NUCLEOTIDE SEQUENCE [LARGE SCALE GENOMIC DNA]</scope>
    <source>
        <strain evidence="7 8">DSM 13165</strain>
    </source>
</reference>
<dbReference type="InterPro" id="IPR024169">
    <property type="entry name" value="SP_NH2Trfase/AEP_transaminase"/>
</dbReference>
<dbReference type="PROSITE" id="PS00595">
    <property type="entry name" value="AA_TRANSFER_CLASS_5"/>
    <property type="match status" value="1"/>
</dbReference>
<dbReference type="PANTHER" id="PTHR21152:SF40">
    <property type="entry name" value="ALANINE--GLYOXYLATE AMINOTRANSFERASE"/>
    <property type="match status" value="1"/>
</dbReference>
<accession>A0A0U2WN64</accession>
<evidence type="ECO:0000256" key="5">
    <source>
        <dbReference type="RuleBase" id="RU004504"/>
    </source>
</evidence>
<comment type="cofactor">
    <cofactor evidence="1 5">
        <name>pyridoxal 5'-phosphate</name>
        <dbReference type="ChEBI" id="CHEBI:597326"/>
    </cofactor>
</comment>